<dbReference type="Proteomes" id="UP001479436">
    <property type="component" value="Unassembled WGS sequence"/>
</dbReference>
<keyword evidence="2" id="KW-1185">Reference proteome</keyword>
<dbReference type="EMBL" id="JASJQH010000755">
    <property type="protein sequence ID" value="KAK9763017.1"/>
    <property type="molecule type" value="Genomic_DNA"/>
</dbReference>
<reference evidence="1 2" key="1">
    <citation type="submission" date="2023-04" db="EMBL/GenBank/DDBJ databases">
        <title>Genome of Basidiobolus ranarum AG-B5.</title>
        <authorList>
            <person name="Stajich J.E."/>
            <person name="Carter-House D."/>
            <person name="Gryganskyi A."/>
        </authorList>
    </citation>
    <scope>NUCLEOTIDE SEQUENCE [LARGE SCALE GENOMIC DNA]</scope>
    <source>
        <strain evidence="1 2">AG-B5</strain>
    </source>
</reference>
<organism evidence="1 2">
    <name type="scientific">Basidiobolus ranarum</name>
    <dbReference type="NCBI Taxonomy" id="34480"/>
    <lineage>
        <taxon>Eukaryota</taxon>
        <taxon>Fungi</taxon>
        <taxon>Fungi incertae sedis</taxon>
        <taxon>Zoopagomycota</taxon>
        <taxon>Entomophthoromycotina</taxon>
        <taxon>Basidiobolomycetes</taxon>
        <taxon>Basidiobolales</taxon>
        <taxon>Basidiobolaceae</taxon>
        <taxon>Basidiobolus</taxon>
    </lineage>
</organism>
<dbReference type="InterPro" id="IPR029063">
    <property type="entry name" value="SAM-dependent_MTases_sf"/>
</dbReference>
<name>A0ABR2WNE4_9FUNG</name>
<dbReference type="Pfam" id="PF13489">
    <property type="entry name" value="Methyltransf_23"/>
    <property type="match status" value="1"/>
</dbReference>
<gene>
    <name evidence="1" type="ORF">K7432_010690</name>
</gene>
<comment type="caution">
    <text evidence="1">The sequence shown here is derived from an EMBL/GenBank/DDBJ whole genome shotgun (WGS) entry which is preliminary data.</text>
</comment>
<evidence type="ECO:0008006" key="3">
    <source>
        <dbReference type="Google" id="ProtNLM"/>
    </source>
</evidence>
<dbReference type="Gene3D" id="3.40.50.150">
    <property type="entry name" value="Vaccinia Virus protein VP39"/>
    <property type="match status" value="1"/>
</dbReference>
<dbReference type="SUPFAM" id="SSF53335">
    <property type="entry name" value="S-adenosyl-L-methionine-dependent methyltransferases"/>
    <property type="match status" value="1"/>
</dbReference>
<protein>
    <recommendedName>
        <fullName evidence="3">Methyltransferase domain-containing protein</fullName>
    </recommendedName>
</protein>
<proteinExistence type="predicted"/>
<evidence type="ECO:0000313" key="1">
    <source>
        <dbReference type="EMBL" id="KAK9763017.1"/>
    </source>
</evidence>
<sequence>MFDSLPNLITSHDYYTRSFNTFLQATDKGLSSKVWLAENIAKLVEKKEELSVLSVGCGNGEIDLHLIRNTLLSLCQNITYHALEPNPNRFTAFTEAIDSSFTATQVELENSLQFIVPNITFQLFQTKFEDFTLPTTIQNYDLVLCIHSMYFVRPLTPSLRRMIDFLTPSTGLLVIDNASPGGTCQFPLLAGIKSADGYTLTSTNILQTIYSLYPLDIDFRSSWAPRLLSRHSLVQANLYNTFIDVSCILKEESTEMDAQAELLLAFFAKKVLTTATEQQKAILRNLLRSMSVKGPDNRWLFWNANCFITFKTPAQLLKYDSN</sequence>
<accession>A0ABR2WNE4</accession>
<evidence type="ECO:0000313" key="2">
    <source>
        <dbReference type="Proteomes" id="UP001479436"/>
    </source>
</evidence>